<gene>
    <name evidence="2" type="ORF">AVDCRST_MAG42-2083</name>
</gene>
<dbReference type="EMBL" id="CADCTA010000076">
    <property type="protein sequence ID" value="CAA9247894.1"/>
    <property type="molecule type" value="Genomic_DNA"/>
</dbReference>
<feature type="region of interest" description="Disordered" evidence="1">
    <location>
        <begin position="1"/>
        <end position="22"/>
    </location>
</feature>
<evidence type="ECO:0000256" key="1">
    <source>
        <dbReference type="SAM" id="MobiDB-lite"/>
    </source>
</evidence>
<name>A0A6J4IE92_9BACT</name>
<protein>
    <submittedName>
        <fullName evidence="2">Uncharacterized protein</fullName>
    </submittedName>
</protein>
<organism evidence="2">
    <name type="scientific">uncultured Chthoniobacterales bacterium</name>
    <dbReference type="NCBI Taxonomy" id="1836801"/>
    <lineage>
        <taxon>Bacteria</taxon>
        <taxon>Pseudomonadati</taxon>
        <taxon>Verrucomicrobiota</taxon>
        <taxon>Spartobacteria</taxon>
        <taxon>Chthoniobacterales</taxon>
        <taxon>environmental samples</taxon>
    </lineage>
</organism>
<accession>A0A6J4IE92</accession>
<sequence>MNHRECNTRGVARGPSPSARLSMTANVVEARVEKLRAARLS</sequence>
<proteinExistence type="predicted"/>
<dbReference type="AlphaFoldDB" id="A0A6J4IE92"/>
<reference evidence="2" key="1">
    <citation type="submission" date="2020-02" db="EMBL/GenBank/DDBJ databases">
        <authorList>
            <person name="Meier V. D."/>
        </authorList>
    </citation>
    <scope>NUCLEOTIDE SEQUENCE</scope>
    <source>
        <strain evidence="2">AVDCRST_MAG42</strain>
    </source>
</reference>
<evidence type="ECO:0000313" key="2">
    <source>
        <dbReference type="EMBL" id="CAA9247894.1"/>
    </source>
</evidence>